<keyword evidence="9 12" id="KW-0460">Magnesium</keyword>
<dbReference type="InterPro" id="IPR011005">
    <property type="entry name" value="Dihydropteroate_synth-like_sf"/>
</dbReference>
<dbReference type="PROSITE" id="PS00792">
    <property type="entry name" value="DHPS_1"/>
    <property type="match status" value="1"/>
</dbReference>
<dbReference type="SUPFAM" id="SSF51717">
    <property type="entry name" value="Dihydropteroate synthetase-like"/>
    <property type="match status" value="1"/>
</dbReference>
<dbReference type="GO" id="GO:0005829">
    <property type="term" value="C:cytosol"/>
    <property type="evidence" value="ECO:0007669"/>
    <property type="project" value="TreeGrafter"/>
</dbReference>
<comment type="catalytic activity">
    <reaction evidence="1">
        <text>(7,8-dihydropterin-6-yl)methyl diphosphate + 4-aminobenzoate = 7,8-dihydropteroate + diphosphate</text>
        <dbReference type="Rhea" id="RHEA:19949"/>
        <dbReference type="ChEBI" id="CHEBI:17836"/>
        <dbReference type="ChEBI" id="CHEBI:17839"/>
        <dbReference type="ChEBI" id="CHEBI:33019"/>
        <dbReference type="ChEBI" id="CHEBI:72950"/>
        <dbReference type="EC" id="2.5.1.15"/>
    </reaction>
</comment>
<evidence type="ECO:0000256" key="1">
    <source>
        <dbReference type="ARBA" id="ARBA00000012"/>
    </source>
</evidence>
<reference evidence="15" key="1">
    <citation type="submission" date="2022-06" db="EMBL/GenBank/DDBJ databases">
        <title>Rothia sp. isolated from sandalwood seedling.</title>
        <authorList>
            <person name="Tuikhar N."/>
            <person name="Kirdat K."/>
            <person name="Thorat V."/>
            <person name="Swetha P."/>
            <person name="Padma S."/>
            <person name="Sundararaj R."/>
            <person name="Yadav A."/>
        </authorList>
    </citation>
    <scope>NUCLEOTIDE SEQUENCE</scope>
    <source>
        <strain evidence="15">AR01</strain>
    </source>
</reference>
<dbReference type="Gene3D" id="3.20.20.20">
    <property type="entry name" value="Dihydropteroate synthase-like"/>
    <property type="match status" value="1"/>
</dbReference>
<sequence>MTAAPSRPAGRGETRGWGTFAALPADRTLIMGVLNLTPDSFSDGGAHAGVEAAVSHALAMVEAGADVVDVGGESTRPGAAPVDPAEEQRRTLEVISRLAERDVVVSADTKHAATARAAVEAGAQIVNDVSGTELSEEMIAACAAAGVPYVLTHARGDSRTMDARAEYDDVVEEVRAELLTQRGRLIAGGVAPERIILDPGLGFAKGGEQDWRLLARLDRLTSLGHPVLVAASRKRFIGTALARSRGVDAVPAGERDTATAAISALAAERGAWAVRVHDVAATADALAVTRSWLAAERPPRPGAAPRTHPITEHQN</sequence>
<dbReference type="InterPro" id="IPR006390">
    <property type="entry name" value="DHP_synth_dom"/>
</dbReference>
<organism evidence="15 16">
    <name type="scientific">Rothia santali</name>
    <dbReference type="NCBI Taxonomy" id="2949643"/>
    <lineage>
        <taxon>Bacteria</taxon>
        <taxon>Bacillati</taxon>
        <taxon>Actinomycetota</taxon>
        <taxon>Actinomycetes</taxon>
        <taxon>Micrococcales</taxon>
        <taxon>Micrococcaceae</taxon>
        <taxon>Rothia</taxon>
    </lineage>
</organism>
<keyword evidence="8 12" id="KW-0479">Metal-binding</keyword>
<dbReference type="Proteomes" id="UP001139502">
    <property type="component" value="Unassembled WGS sequence"/>
</dbReference>
<keyword evidence="7 12" id="KW-0808">Transferase</keyword>
<dbReference type="RefSeq" id="WP_254167602.1">
    <property type="nucleotide sequence ID" value="NZ_JANAFB010000032.1"/>
</dbReference>
<name>A0A9X2HLS7_9MICC</name>
<evidence type="ECO:0000256" key="3">
    <source>
        <dbReference type="ARBA" id="ARBA00004763"/>
    </source>
</evidence>
<evidence type="ECO:0000256" key="12">
    <source>
        <dbReference type="RuleBase" id="RU361205"/>
    </source>
</evidence>
<proteinExistence type="inferred from homology"/>
<feature type="domain" description="Pterin-binding" evidence="14">
    <location>
        <begin position="28"/>
        <end position="287"/>
    </location>
</feature>
<evidence type="ECO:0000256" key="11">
    <source>
        <dbReference type="ARBA" id="ARBA00030193"/>
    </source>
</evidence>
<dbReference type="Pfam" id="PF00809">
    <property type="entry name" value="Pterin_bind"/>
    <property type="match status" value="1"/>
</dbReference>
<evidence type="ECO:0000256" key="4">
    <source>
        <dbReference type="ARBA" id="ARBA00009503"/>
    </source>
</evidence>
<comment type="cofactor">
    <cofactor evidence="2 12">
        <name>Mg(2+)</name>
        <dbReference type="ChEBI" id="CHEBI:18420"/>
    </cofactor>
</comment>
<dbReference type="GO" id="GO:0046654">
    <property type="term" value="P:tetrahydrofolate biosynthetic process"/>
    <property type="evidence" value="ECO:0007669"/>
    <property type="project" value="TreeGrafter"/>
</dbReference>
<evidence type="ECO:0000256" key="5">
    <source>
        <dbReference type="ARBA" id="ARBA00012458"/>
    </source>
</evidence>
<evidence type="ECO:0000256" key="8">
    <source>
        <dbReference type="ARBA" id="ARBA00022723"/>
    </source>
</evidence>
<dbReference type="CDD" id="cd00739">
    <property type="entry name" value="DHPS"/>
    <property type="match status" value="1"/>
</dbReference>
<evidence type="ECO:0000256" key="7">
    <source>
        <dbReference type="ARBA" id="ARBA00022679"/>
    </source>
</evidence>
<dbReference type="EC" id="2.5.1.15" evidence="5 12"/>
<evidence type="ECO:0000256" key="10">
    <source>
        <dbReference type="ARBA" id="ARBA00022909"/>
    </source>
</evidence>
<accession>A0A9X2HLS7</accession>
<keyword evidence="10 12" id="KW-0289">Folate biosynthesis</keyword>
<dbReference type="NCBIfam" id="TIGR01496">
    <property type="entry name" value="DHPS"/>
    <property type="match status" value="1"/>
</dbReference>
<evidence type="ECO:0000313" key="15">
    <source>
        <dbReference type="EMBL" id="MCP3426643.1"/>
    </source>
</evidence>
<evidence type="ECO:0000256" key="13">
    <source>
        <dbReference type="SAM" id="MobiDB-lite"/>
    </source>
</evidence>
<dbReference type="GO" id="GO:0004156">
    <property type="term" value="F:dihydropteroate synthase activity"/>
    <property type="evidence" value="ECO:0007669"/>
    <property type="project" value="UniProtKB-EC"/>
</dbReference>
<comment type="pathway">
    <text evidence="3 12">Cofactor biosynthesis; tetrahydrofolate biosynthesis; 7,8-dihydrofolate from 2-amino-4-hydroxy-6-hydroxymethyl-7,8-dihydropteridine diphosphate and 4-aminobenzoate: step 1/2.</text>
</comment>
<dbReference type="GO" id="GO:0046872">
    <property type="term" value="F:metal ion binding"/>
    <property type="evidence" value="ECO:0007669"/>
    <property type="project" value="UniProtKB-KW"/>
</dbReference>
<comment type="caution">
    <text evidence="15">The sequence shown here is derived from an EMBL/GenBank/DDBJ whole genome shotgun (WGS) entry which is preliminary data.</text>
</comment>
<dbReference type="InterPro" id="IPR000489">
    <property type="entry name" value="Pterin-binding_dom"/>
</dbReference>
<protein>
    <recommendedName>
        <fullName evidence="6 12">Dihydropteroate synthase</fullName>
        <shortName evidence="12">DHPS</shortName>
        <ecNumber evidence="5 12">2.5.1.15</ecNumber>
    </recommendedName>
    <alternativeName>
        <fullName evidence="11 12">Dihydropteroate pyrophosphorylase</fullName>
    </alternativeName>
</protein>
<dbReference type="PANTHER" id="PTHR20941">
    <property type="entry name" value="FOLATE SYNTHESIS PROTEINS"/>
    <property type="match status" value="1"/>
</dbReference>
<keyword evidence="16" id="KW-1185">Reference proteome</keyword>
<dbReference type="FunFam" id="3.20.20.20:FF:000006">
    <property type="entry name" value="Dihydropteroate synthase"/>
    <property type="match status" value="1"/>
</dbReference>
<evidence type="ECO:0000313" key="16">
    <source>
        <dbReference type="Proteomes" id="UP001139502"/>
    </source>
</evidence>
<dbReference type="GO" id="GO:0046656">
    <property type="term" value="P:folic acid biosynthetic process"/>
    <property type="evidence" value="ECO:0007669"/>
    <property type="project" value="UniProtKB-KW"/>
</dbReference>
<evidence type="ECO:0000259" key="14">
    <source>
        <dbReference type="PROSITE" id="PS50972"/>
    </source>
</evidence>
<dbReference type="EMBL" id="JANAFB010000032">
    <property type="protein sequence ID" value="MCP3426643.1"/>
    <property type="molecule type" value="Genomic_DNA"/>
</dbReference>
<comment type="similarity">
    <text evidence="4 12">Belongs to the DHPS family.</text>
</comment>
<gene>
    <name evidence="15" type="primary">folP</name>
    <name evidence="15" type="ORF">NBM05_11680</name>
</gene>
<dbReference type="PANTHER" id="PTHR20941:SF1">
    <property type="entry name" value="FOLIC ACID SYNTHESIS PROTEIN FOL1"/>
    <property type="match status" value="1"/>
</dbReference>
<evidence type="ECO:0000256" key="2">
    <source>
        <dbReference type="ARBA" id="ARBA00001946"/>
    </source>
</evidence>
<evidence type="ECO:0000256" key="6">
    <source>
        <dbReference type="ARBA" id="ARBA00016919"/>
    </source>
</evidence>
<evidence type="ECO:0000256" key="9">
    <source>
        <dbReference type="ARBA" id="ARBA00022842"/>
    </source>
</evidence>
<dbReference type="PROSITE" id="PS50972">
    <property type="entry name" value="PTERIN_BINDING"/>
    <property type="match status" value="1"/>
</dbReference>
<dbReference type="PROSITE" id="PS00793">
    <property type="entry name" value="DHPS_2"/>
    <property type="match status" value="1"/>
</dbReference>
<comment type="function">
    <text evidence="12">Catalyzes the condensation of para-aminobenzoate (pABA) with 6-hydroxymethyl-7,8-dihydropterin diphosphate (DHPt-PP) to form 7,8-dihydropteroate (H2Pte), the immediate precursor of folate derivatives.</text>
</comment>
<feature type="region of interest" description="Disordered" evidence="13">
    <location>
        <begin position="296"/>
        <end position="315"/>
    </location>
</feature>
<dbReference type="InterPro" id="IPR045031">
    <property type="entry name" value="DHP_synth-like"/>
</dbReference>
<dbReference type="AlphaFoldDB" id="A0A9X2HLS7"/>